<dbReference type="AlphaFoldDB" id="W6T9K9"/>
<dbReference type="HOGENOM" id="CLU_3356822_0_0_9"/>
<reference evidence="1 2" key="1">
    <citation type="journal article" date="2014" name="Genome Announc.">
        <title>Genome Sequence of Lactobacillus fabifermentans Strain T30PCM01, Isolated from Fermenting Grape Marc.</title>
        <authorList>
            <person name="Treu L."/>
            <person name="Vendramin V."/>
            <person name="Bovo B."/>
            <person name="Giacomini A."/>
            <person name="Corich V."/>
            <person name="Campanaro S."/>
        </authorList>
    </citation>
    <scope>NUCLEOTIDE SEQUENCE [LARGE SCALE GENOMIC DNA]</scope>
    <source>
        <strain evidence="1 2">T30PCM01</strain>
    </source>
</reference>
<evidence type="ECO:0000313" key="1">
    <source>
        <dbReference type="EMBL" id="ETY75154.1"/>
    </source>
</evidence>
<organism evidence="1 2">
    <name type="scientific">Lactiplantibacillus fabifermentans T30PCM01</name>
    <dbReference type="NCBI Taxonomy" id="1400520"/>
    <lineage>
        <taxon>Bacteria</taxon>
        <taxon>Bacillati</taxon>
        <taxon>Bacillota</taxon>
        <taxon>Bacilli</taxon>
        <taxon>Lactobacillales</taxon>
        <taxon>Lactobacillaceae</taxon>
        <taxon>Lactiplantibacillus</taxon>
    </lineage>
</organism>
<gene>
    <name evidence="1" type="ORF">LFAB_03315</name>
</gene>
<dbReference type="Proteomes" id="UP000019247">
    <property type="component" value="Unassembled WGS sequence"/>
</dbReference>
<evidence type="ECO:0000313" key="2">
    <source>
        <dbReference type="Proteomes" id="UP000019247"/>
    </source>
</evidence>
<dbReference type="EMBL" id="AWWK01000017">
    <property type="protein sequence ID" value="ETY75154.1"/>
    <property type="molecule type" value="Genomic_DNA"/>
</dbReference>
<accession>W6T9K9</accession>
<comment type="caution">
    <text evidence="1">The sequence shown here is derived from an EMBL/GenBank/DDBJ whole genome shotgun (WGS) entry which is preliminary data.</text>
</comment>
<name>W6T9K9_9LACO</name>
<proteinExistence type="predicted"/>
<sequence>MQKQFNQMQMMMCCPCCEPNNMAICVELQASRQHQN</sequence>
<protein>
    <submittedName>
        <fullName evidence="1">Uncharacterized protein</fullName>
    </submittedName>
</protein>
<dbReference type="STRING" id="1400520.LFAB_03315"/>